<evidence type="ECO:0000313" key="1">
    <source>
        <dbReference type="EMBL" id="SIP74165.1"/>
    </source>
</evidence>
<sequence length="55" mass="6291">MNVSSVVFQIVTAGYATYHELATVYGLEAAMNLIEIGQVSDYNKRLREEMENRQH</sequence>
<dbReference type="RefSeq" id="WP_169923611.1">
    <property type="nucleotide sequence ID" value="NZ_CAWNQC010000276.1"/>
</dbReference>
<evidence type="ECO:0000313" key="2">
    <source>
        <dbReference type="Proteomes" id="UP000196435"/>
    </source>
</evidence>
<gene>
    <name evidence="1" type="ORF">XIS1_540008</name>
</gene>
<reference evidence="2" key="1">
    <citation type="submission" date="2016-12" db="EMBL/GenBank/DDBJ databases">
        <authorList>
            <person name="Gaudriault S."/>
        </authorList>
    </citation>
    <scope>NUCLEOTIDE SEQUENCE [LARGE SCALE GENOMIC DNA]</scope>
    <source>
        <strain evidence="2">HGB1681 (deposited as PTA-6826 in the American Type Culture Collection)</strain>
    </source>
</reference>
<name>A0A1N6MZ95_9GAMM</name>
<dbReference type="Proteomes" id="UP000196435">
    <property type="component" value="Unassembled WGS sequence"/>
</dbReference>
<accession>A0A1N6MZ95</accession>
<protein>
    <submittedName>
        <fullName evidence="1">Uncharacterized protein</fullName>
    </submittedName>
</protein>
<dbReference type="EMBL" id="FTLG01000197">
    <property type="protein sequence ID" value="SIP74165.1"/>
    <property type="molecule type" value="Genomic_DNA"/>
</dbReference>
<dbReference type="AlphaFoldDB" id="A0A1N6MZ95"/>
<proteinExistence type="predicted"/>
<organism evidence="1 2">
    <name type="scientific">Xenorhabdus innexi</name>
    <dbReference type="NCBI Taxonomy" id="290109"/>
    <lineage>
        <taxon>Bacteria</taxon>
        <taxon>Pseudomonadati</taxon>
        <taxon>Pseudomonadota</taxon>
        <taxon>Gammaproteobacteria</taxon>
        <taxon>Enterobacterales</taxon>
        <taxon>Morganellaceae</taxon>
        <taxon>Xenorhabdus</taxon>
    </lineage>
</organism>